<reference evidence="9 10" key="1">
    <citation type="journal article" date="2016" name="Front. Microbiol.">
        <title>Fuerstia marisgermanicae gen. nov., sp. nov., an Unusual Member of the Phylum Planctomycetes from the German Wadden Sea.</title>
        <authorList>
            <person name="Kohn T."/>
            <person name="Heuer A."/>
            <person name="Jogler M."/>
            <person name="Vollmers J."/>
            <person name="Boedeker C."/>
            <person name="Bunk B."/>
            <person name="Rast P."/>
            <person name="Borchert D."/>
            <person name="Glockner I."/>
            <person name="Freese H.M."/>
            <person name="Klenk H.P."/>
            <person name="Overmann J."/>
            <person name="Kaster A.K."/>
            <person name="Rohde M."/>
            <person name="Wiegand S."/>
            <person name="Jogler C."/>
        </authorList>
    </citation>
    <scope>NUCLEOTIDE SEQUENCE [LARGE SCALE GENOMIC DNA]</scope>
    <source>
        <strain evidence="9 10">NH11</strain>
    </source>
</reference>
<evidence type="ECO:0000256" key="3">
    <source>
        <dbReference type="ARBA" id="ARBA00022679"/>
    </source>
</evidence>
<dbReference type="GO" id="GO:0005886">
    <property type="term" value="C:plasma membrane"/>
    <property type="evidence" value="ECO:0007669"/>
    <property type="project" value="TreeGrafter"/>
</dbReference>
<proteinExistence type="predicted"/>
<keyword evidence="5 7" id="KW-1133">Transmembrane helix</keyword>
<evidence type="ECO:0000256" key="7">
    <source>
        <dbReference type="SAM" id="Phobius"/>
    </source>
</evidence>
<evidence type="ECO:0000256" key="4">
    <source>
        <dbReference type="ARBA" id="ARBA00022692"/>
    </source>
</evidence>
<dbReference type="KEGG" id="fmr:Fuma_04755"/>
<keyword evidence="4 7" id="KW-0812">Transmembrane</keyword>
<comment type="subcellular location">
    <subcellularLocation>
        <location evidence="1">Membrane</location>
        <topology evidence="1">Multi-pass membrane protein</topology>
    </subcellularLocation>
</comment>
<feature type="domain" description="Glycosyltransferase 2-like" evidence="8">
    <location>
        <begin position="26"/>
        <end position="187"/>
    </location>
</feature>
<evidence type="ECO:0000256" key="2">
    <source>
        <dbReference type="ARBA" id="ARBA00022676"/>
    </source>
</evidence>
<dbReference type="GO" id="GO:0016757">
    <property type="term" value="F:glycosyltransferase activity"/>
    <property type="evidence" value="ECO:0007669"/>
    <property type="project" value="UniProtKB-KW"/>
</dbReference>
<dbReference type="EMBL" id="CP017641">
    <property type="protein sequence ID" value="APZ95101.1"/>
    <property type="molecule type" value="Genomic_DNA"/>
</dbReference>
<sequence>MIAPMHHFLSADRSALARNRQHARVSVVMPVYNEAAILQQLTDAVRTVLKDCCADFEIVYVNDGSSDDSRELLDQLAATDDRIIVIHLARNFGHQAAVHAGLEHASGDAVVLMDSDLQDDPAAIPQFLAEWENGFDVVYAQRFNRKESLPKRVLFHTFYRVLNSIAGSPMPTDAGNFSLMDRAVVDALLQLPECERYLPGLRSWIGFQQTGVKVERMARHDDQPRVSLAGLFKLAKTAIFSFSSFPLTLFYIIAGVSGLVCLSSISFVLYHKAFSGLAIPGWTSTIITASFFGALNALGISVLGEYVIRIYDQVRARPIYLTKSKRNHIQQSTMTSQASVAAARKLLEELDSEYNHPTAPGRSGIRQNP</sequence>
<evidence type="ECO:0000259" key="8">
    <source>
        <dbReference type="Pfam" id="PF00535"/>
    </source>
</evidence>
<dbReference type="SUPFAM" id="SSF53448">
    <property type="entry name" value="Nucleotide-diphospho-sugar transferases"/>
    <property type="match status" value="1"/>
</dbReference>
<dbReference type="PANTHER" id="PTHR48090:SF1">
    <property type="entry name" value="PROPHAGE BACTOPRENOL GLUCOSYL TRANSFERASE HOMOLOG"/>
    <property type="match status" value="1"/>
</dbReference>
<feature type="transmembrane region" description="Helical" evidence="7">
    <location>
        <begin position="249"/>
        <end position="270"/>
    </location>
</feature>
<keyword evidence="2 9" id="KW-0328">Glycosyltransferase</keyword>
<evidence type="ECO:0000313" key="10">
    <source>
        <dbReference type="Proteomes" id="UP000187735"/>
    </source>
</evidence>
<name>A0A1P8WM30_9PLAN</name>
<gene>
    <name evidence="9" type="primary">csbB</name>
    <name evidence="9" type="ORF">Fuma_04755</name>
</gene>
<dbReference type="RefSeq" id="WP_077026311.1">
    <property type="nucleotide sequence ID" value="NZ_CP017641.1"/>
</dbReference>
<organism evidence="9 10">
    <name type="scientific">Fuerstiella marisgermanici</name>
    <dbReference type="NCBI Taxonomy" id="1891926"/>
    <lineage>
        <taxon>Bacteria</taxon>
        <taxon>Pseudomonadati</taxon>
        <taxon>Planctomycetota</taxon>
        <taxon>Planctomycetia</taxon>
        <taxon>Planctomycetales</taxon>
        <taxon>Planctomycetaceae</taxon>
        <taxon>Fuerstiella</taxon>
    </lineage>
</organism>
<keyword evidence="3 9" id="KW-0808">Transferase</keyword>
<dbReference type="Pfam" id="PF00535">
    <property type="entry name" value="Glycos_transf_2"/>
    <property type="match status" value="1"/>
</dbReference>
<dbReference type="InterPro" id="IPR050256">
    <property type="entry name" value="Glycosyltransferase_2"/>
</dbReference>
<dbReference type="InterPro" id="IPR001173">
    <property type="entry name" value="Glyco_trans_2-like"/>
</dbReference>
<dbReference type="STRING" id="1891926.Fuma_04755"/>
<dbReference type="CDD" id="cd04187">
    <property type="entry name" value="DPM1_like_bac"/>
    <property type="match status" value="1"/>
</dbReference>
<dbReference type="InterPro" id="IPR029044">
    <property type="entry name" value="Nucleotide-diphossugar_trans"/>
</dbReference>
<dbReference type="AlphaFoldDB" id="A0A1P8WM30"/>
<dbReference type="PANTHER" id="PTHR48090">
    <property type="entry name" value="UNDECAPRENYL-PHOSPHATE 4-DEOXY-4-FORMAMIDO-L-ARABINOSE TRANSFERASE-RELATED"/>
    <property type="match status" value="1"/>
</dbReference>
<accession>A0A1P8WM30</accession>
<evidence type="ECO:0000256" key="6">
    <source>
        <dbReference type="ARBA" id="ARBA00023136"/>
    </source>
</evidence>
<keyword evidence="6 7" id="KW-0472">Membrane</keyword>
<dbReference type="Gene3D" id="3.90.550.10">
    <property type="entry name" value="Spore Coat Polysaccharide Biosynthesis Protein SpsA, Chain A"/>
    <property type="match status" value="1"/>
</dbReference>
<feature type="transmembrane region" description="Helical" evidence="7">
    <location>
        <begin position="282"/>
        <end position="308"/>
    </location>
</feature>
<dbReference type="EC" id="2.4.-.-" evidence="9"/>
<protein>
    <submittedName>
        <fullName evidence="9">Glycosyltransferase CsbB</fullName>
        <ecNumber evidence="9">2.4.-.-</ecNumber>
    </submittedName>
</protein>
<evidence type="ECO:0000256" key="1">
    <source>
        <dbReference type="ARBA" id="ARBA00004141"/>
    </source>
</evidence>
<dbReference type="Proteomes" id="UP000187735">
    <property type="component" value="Chromosome"/>
</dbReference>
<evidence type="ECO:0000256" key="5">
    <source>
        <dbReference type="ARBA" id="ARBA00022989"/>
    </source>
</evidence>
<keyword evidence="10" id="KW-1185">Reference proteome</keyword>
<evidence type="ECO:0000313" key="9">
    <source>
        <dbReference type="EMBL" id="APZ95101.1"/>
    </source>
</evidence>